<evidence type="ECO:0000259" key="9">
    <source>
        <dbReference type="PROSITE" id="PS52019"/>
    </source>
</evidence>
<evidence type="ECO:0000256" key="2">
    <source>
        <dbReference type="ARBA" id="ARBA00022553"/>
    </source>
</evidence>
<proteinExistence type="predicted"/>
<dbReference type="PROSITE" id="PS52004">
    <property type="entry name" value="KS3_2"/>
    <property type="match status" value="2"/>
</dbReference>
<dbReference type="Gene3D" id="3.30.70.250">
    <property type="entry name" value="Malonyl-CoA ACP transacylase, ACP-binding"/>
    <property type="match status" value="1"/>
</dbReference>
<keyword evidence="4" id="KW-0012">Acyltransferase</keyword>
<dbReference type="InterPro" id="IPR049551">
    <property type="entry name" value="PKS_DH_C"/>
</dbReference>
<dbReference type="Proteomes" id="UP001500630">
    <property type="component" value="Unassembled WGS sequence"/>
</dbReference>
<dbReference type="SMART" id="SM00826">
    <property type="entry name" value="PKS_DH"/>
    <property type="match status" value="1"/>
</dbReference>
<comment type="caution">
    <text evidence="10">The sequence shown here is derived from an EMBL/GenBank/DDBJ whole genome shotgun (WGS) entry which is preliminary data.</text>
</comment>
<dbReference type="Gene3D" id="3.40.366.10">
    <property type="entry name" value="Malonyl-Coenzyme A Acyl Carrier Protein, domain 2"/>
    <property type="match status" value="1"/>
</dbReference>
<dbReference type="Gene3D" id="3.40.50.720">
    <property type="entry name" value="NAD(P)-binding Rossmann-like Domain"/>
    <property type="match status" value="1"/>
</dbReference>
<name>A0ABP6X2U3_9ACTN</name>
<dbReference type="Gene3D" id="3.10.129.110">
    <property type="entry name" value="Polyketide synthase dehydratase"/>
    <property type="match status" value="1"/>
</dbReference>
<dbReference type="InterPro" id="IPR049900">
    <property type="entry name" value="PKS_mFAS_DH"/>
</dbReference>
<dbReference type="PROSITE" id="PS50075">
    <property type="entry name" value="CARRIER"/>
    <property type="match status" value="2"/>
</dbReference>
<dbReference type="Pfam" id="PF02801">
    <property type="entry name" value="Ketoacyl-synt_C"/>
    <property type="match status" value="2"/>
</dbReference>
<dbReference type="InterPro" id="IPR016036">
    <property type="entry name" value="Malonyl_transacylase_ACP-bd"/>
</dbReference>
<accession>A0ABP6X2U3</accession>
<feature type="domain" description="Ketosynthase family 3 (KS3)" evidence="8">
    <location>
        <begin position="6"/>
        <end position="470"/>
    </location>
</feature>
<keyword evidence="3" id="KW-0808">Transferase</keyword>
<reference evidence="11" key="1">
    <citation type="journal article" date="2019" name="Int. J. Syst. Evol. Microbiol.">
        <title>The Global Catalogue of Microorganisms (GCM) 10K type strain sequencing project: providing services to taxonomists for standard genome sequencing and annotation.</title>
        <authorList>
            <consortium name="The Broad Institute Genomics Platform"/>
            <consortium name="The Broad Institute Genome Sequencing Center for Infectious Disease"/>
            <person name="Wu L."/>
            <person name="Ma J."/>
        </authorList>
    </citation>
    <scope>NUCLEOTIDE SEQUENCE [LARGE SCALE GENOMIC DNA]</scope>
    <source>
        <strain evidence="11">JCM 17326</strain>
    </source>
</reference>
<dbReference type="InterPro" id="IPR013968">
    <property type="entry name" value="PKS_KR"/>
</dbReference>
<sequence length="2616" mass="277385">MNSITLEPVAVIGLGAIMPDAPDAAAFWENVKGGRYSISDVPPERWDPALYYDPDPKARDKTYSRIGGWVREFPWDPIGWRLAVPPTVAAQLDDGQKWTVSAARSALLDSGWPGWTVDPERVAVVIGNALGGEKHYRSNTRIELPEFVRQLERAPSFAALPAAARAAVLSETTGLFLDGYPPITEDTMPGELANIIAGRVANLFNLRGPNFTTDAACASGLAAMSSAVRGLQAHDYDAVITGGVDRNMGVSAFVKFCKIGALSATGTRPFDAGADGFVMGEGAALFVLRRLSDAERDGDRIYAVIRGIAGSSDGKGKGITAPNPIGQRLAVERAWANAGVDPATATLIEAHGTSTRVGDATELGALSEVFEKAGAAAGSIALGSVKSNIGHLKGAAGAAGLFKTVMSLHDGVLPPSLHFERPNPNVDWPASPFRVNTGLREWERPPGGVRCAGVSAFGFGGTNFHVVLEEHVPGRHRPPDAPRTYAATTATTTAATTATVAVSQARPPLRGAAVVGGADEAEVIARLEHLRATPQPQPPDAALATAAIRVAIDYADGDDLAAKAAKAVTALRTGNQAMWRMLRAQGVFAGRGAAPKVAFLYTGQGSQYVNMLRDLRRREPIVAATFDEADRIMTPLLGRPLTSYIFCDDADLAGAQQRLLQTEITQPAVLTADTALTRLLEAYGVRPDMVMGHSLGEYGALVAAGSLTFESALEAVSARGREMANLQLPDNGAMAAVFGPLPEIERIVAGADGYVVVANINSTSQAVVGGTEQAVETVIERFRAAGMTATRIPVSHAFHTSIVAPASEPLKAVLRRLDLRPPRKPIVANVTGAFYPEGADLETMLDVLGRQVASPVQFVTGLRTLYDAGARVLVEVGPKKALHGFAEDVLGSAHDDVLNLFTNHPKNGGVPAFNQALCGLYAAGLAFPAAQPPAPAPEIPQHARPEHAAITPPSPVRPPMTTETYTRLGRLFAQTLEQGLALYGGTDPGHAPPADPVVVTGAALGLPGVERVFDDENLARILGGQQFIDTIPHRLRRAMVDRRVTRLVKRESGDPTFETIGSEADVLKLAGRRARFDVVAEFGVDEGRDAALDNATRLAIGAGFDALRDAGIPLVLHYKTTTLGTRLPDRWGLPDALRDDTGVIFASAFPGYDAFAGELEGYFTDRGRRDQLLALEAVRSRMKGDETAVAEVDRRIAELRHLLESEPYAFDRRFLFRCLSMGHSQFAEIIGARGPNTQVNAACASTTQAMCLAGDWIRAGRCRRVIVISADDVTSDTLLPWVGAGFLASGAAATDDVVEEAATPFDRRRHGMIVGMGAAAVVVESAEAARERGLTPICEVLGAVTANSAYHGTRLDVEHISQVMEQVVRQAESLGADRHTLAPETVFVSHETYTPARGGSAAAEIHALRHTFGASAGSVVIANTKGFTGHAMGAGIEDVVAIKAMETGIVPPVPNYKEPDPELGELNLSTGGAYPVRYALRLAAGFGSQIAMTLMRWTPMPDGRRRAPGELGYAYRVTDQTAWRSWLATLTGGQESTLEVVQRRLRIADTSAAQPAPTPVPMSAPISAPLSAPMSDMATPEPQPEREPVLPPQNDDPLAETVTAIVAEMTGYPPELLEPDLDMEADLGVDTVKQAEIFAAVRERYGVERDPNLRLRDFPTLNHVVAWIRDRAATETAATETAATETAATETAVAEDAAIAETESSSDDLQTVVTAIVAEMTGYPPELLEPDLDMEADLGVDTVKQAEIFAAVRERYGVERDPNLRLRDFPTLNHVVAWIGDRVAATPPPMPEAQDDGGTSPPVFPRRVPVPVLRPGLDRCEPTGVRLGEGTRIVIGADTGGVGKALAGRLAKLGCDVLAIDPAAPAAELTAQIGGKVDGVYWLPALDAEEALADMDLPAWREALRRRVKTLYAVVHHLYEQAPFLVTGTRLGGHHGYHDAGALAPLGGAVTGFAKAYHREQPSTLVKAVDFPSGRKTAAIADTLIEETLTDPGCVEVGHAGGERWTIGLAERPFAAAGGDGLELGPDSVFLITGAAGGIVSAITADLAAASGGVFHLLDLIPEPDPADPDLRRYAGDRDGLKAQLAEGLKQRGERPTPVLIDRELTRYERMQAALDAIEAIRKAGGTPHYHQADLTDPDAVRRIMDDVRTTSDHVDVLLHAAGLEISRSLGDKPATEFDLVFDVKSDGWFNLLHAAGDLPIGVTVVFSSVAGRFGNAGQADYSAANDLLCKLTSGMRRARPGTRAIAVDWTAWGGIGMATRGSIPKLMELAGIEMLPPETGVPWIRRELTSSGERGEVVVAGALGVLGTEQDESGGLCPVPADQPMAGTIDAYGVHSGLVVRTTLDPRRQPFLDHHRIDGVAVLPGVMGIEAFAEAARLAAPAWQVVSIEDVDFLAPVKFYRDEPRELRVRLTVGPDGDDLLATCELTAERTLPGQSAPQSTVHFTGKVRLARSARQPGRRDRVKEAAVTMPPSDVYDLFFHGPAYQVVAAAWGSGAGGASRMAEGLPEALDPPAGVTLTPPRLVELCFQTAGLAQAAREGVLALPAHVDRVTLYPQRDAKDVQATAGAAGDHYDCAVLDADGTVLVTVEGYRGIPLPGELPEQVRRTLSPLSGEG</sequence>
<dbReference type="InterPro" id="IPR050091">
    <property type="entry name" value="PKS_NRPS_Biosynth_Enz"/>
</dbReference>
<evidence type="ECO:0000256" key="6">
    <source>
        <dbReference type="SAM" id="MobiDB-lite"/>
    </source>
</evidence>
<evidence type="ECO:0000313" key="11">
    <source>
        <dbReference type="Proteomes" id="UP001500630"/>
    </source>
</evidence>
<dbReference type="InterPro" id="IPR042104">
    <property type="entry name" value="PKS_dehydratase_sf"/>
</dbReference>
<dbReference type="InterPro" id="IPR014031">
    <property type="entry name" value="Ketoacyl_synth_C"/>
</dbReference>
<evidence type="ECO:0008006" key="12">
    <source>
        <dbReference type="Google" id="ProtNLM"/>
    </source>
</evidence>
<feature type="domain" description="Ketosynthase family 3 (KS3)" evidence="8">
    <location>
        <begin position="994"/>
        <end position="1497"/>
    </location>
</feature>
<dbReference type="InterPro" id="IPR014043">
    <property type="entry name" value="Acyl_transferase_dom"/>
</dbReference>
<dbReference type="CDD" id="cd00833">
    <property type="entry name" value="PKS"/>
    <property type="match status" value="1"/>
</dbReference>
<feature type="region of interest" description="C-terminal hotdog fold" evidence="5">
    <location>
        <begin position="2468"/>
        <end position="2603"/>
    </location>
</feature>
<dbReference type="SMART" id="SM00822">
    <property type="entry name" value="PKS_KR"/>
    <property type="match status" value="1"/>
</dbReference>
<dbReference type="InterPro" id="IPR049552">
    <property type="entry name" value="PKS_DH_N"/>
</dbReference>
<keyword evidence="2" id="KW-0597">Phosphoprotein</keyword>
<dbReference type="SUPFAM" id="SSF53901">
    <property type="entry name" value="Thiolase-like"/>
    <property type="match status" value="2"/>
</dbReference>
<dbReference type="CDD" id="cd08953">
    <property type="entry name" value="KR_2_SDR_x"/>
    <property type="match status" value="1"/>
</dbReference>
<evidence type="ECO:0000259" key="7">
    <source>
        <dbReference type="PROSITE" id="PS50075"/>
    </source>
</evidence>
<dbReference type="InterPro" id="IPR020841">
    <property type="entry name" value="PKS_Beta-ketoAc_synthase_dom"/>
</dbReference>
<dbReference type="InterPro" id="IPR057326">
    <property type="entry name" value="KR_dom"/>
</dbReference>
<dbReference type="InterPro" id="IPR020807">
    <property type="entry name" value="PKS_DH"/>
</dbReference>
<feature type="domain" description="PKS/mFAS DH" evidence="9">
    <location>
        <begin position="2324"/>
        <end position="2603"/>
    </location>
</feature>
<dbReference type="SUPFAM" id="SSF55048">
    <property type="entry name" value="Probable ACP-binding domain of malonyl-CoA ACP transacylase"/>
    <property type="match status" value="1"/>
</dbReference>
<dbReference type="PANTHER" id="PTHR43775">
    <property type="entry name" value="FATTY ACID SYNTHASE"/>
    <property type="match status" value="1"/>
</dbReference>
<comment type="caution">
    <text evidence="5">Lacks conserved residue(s) required for the propagation of feature annotation.</text>
</comment>
<dbReference type="Gene3D" id="1.10.1200.10">
    <property type="entry name" value="ACP-like"/>
    <property type="match status" value="2"/>
</dbReference>
<dbReference type="InterPro" id="IPR018201">
    <property type="entry name" value="Ketoacyl_synth_AS"/>
</dbReference>
<dbReference type="SMART" id="SM00827">
    <property type="entry name" value="PKS_AT"/>
    <property type="match status" value="1"/>
</dbReference>
<dbReference type="InterPro" id="IPR036291">
    <property type="entry name" value="NAD(P)-bd_dom_sf"/>
</dbReference>
<dbReference type="Pfam" id="PF00698">
    <property type="entry name" value="Acyl_transf_1"/>
    <property type="match status" value="1"/>
</dbReference>
<dbReference type="Gene3D" id="3.40.47.10">
    <property type="match status" value="3"/>
</dbReference>
<dbReference type="PROSITE" id="PS52019">
    <property type="entry name" value="PKS_MFAS_DH"/>
    <property type="match status" value="1"/>
</dbReference>
<dbReference type="SMART" id="SM00825">
    <property type="entry name" value="PKS_KS"/>
    <property type="match status" value="1"/>
</dbReference>
<protein>
    <recommendedName>
        <fullName evidence="12">SDR family NAD(P)-dependent oxidoreductase</fullName>
    </recommendedName>
</protein>
<keyword evidence="11" id="KW-1185">Reference proteome</keyword>
<evidence type="ECO:0000256" key="4">
    <source>
        <dbReference type="ARBA" id="ARBA00023315"/>
    </source>
</evidence>
<dbReference type="Pfam" id="PF08659">
    <property type="entry name" value="KR"/>
    <property type="match status" value="1"/>
</dbReference>
<dbReference type="RefSeq" id="WP_345564660.1">
    <property type="nucleotide sequence ID" value="NZ_BAABDQ010000009.1"/>
</dbReference>
<feature type="region of interest" description="N-terminal hotdog fold" evidence="5">
    <location>
        <begin position="2324"/>
        <end position="2456"/>
    </location>
</feature>
<evidence type="ECO:0000256" key="3">
    <source>
        <dbReference type="ARBA" id="ARBA00022679"/>
    </source>
</evidence>
<feature type="region of interest" description="Disordered" evidence="6">
    <location>
        <begin position="1550"/>
        <end position="1596"/>
    </location>
</feature>
<dbReference type="InterPro" id="IPR009081">
    <property type="entry name" value="PP-bd_ACP"/>
</dbReference>
<dbReference type="InterPro" id="IPR016035">
    <property type="entry name" value="Acyl_Trfase/lysoPLipase"/>
</dbReference>
<dbReference type="Pfam" id="PF21089">
    <property type="entry name" value="PKS_DH_N"/>
    <property type="match status" value="1"/>
</dbReference>
<keyword evidence="1" id="KW-0596">Phosphopantetheine</keyword>
<dbReference type="InterPro" id="IPR014030">
    <property type="entry name" value="Ketoacyl_synth_N"/>
</dbReference>
<gene>
    <name evidence="10" type="ORF">GCM10022419_046270</name>
</gene>
<dbReference type="Pfam" id="PF14765">
    <property type="entry name" value="PS-DH"/>
    <property type="match status" value="1"/>
</dbReference>
<dbReference type="PROSITE" id="PS00606">
    <property type="entry name" value="KS3_1"/>
    <property type="match status" value="2"/>
</dbReference>
<dbReference type="SUPFAM" id="SSF52151">
    <property type="entry name" value="FabD/lysophospholipase-like"/>
    <property type="match status" value="1"/>
</dbReference>
<dbReference type="EMBL" id="BAABDQ010000009">
    <property type="protein sequence ID" value="GAA3560374.1"/>
    <property type="molecule type" value="Genomic_DNA"/>
</dbReference>
<feature type="domain" description="Carrier" evidence="7">
    <location>
        <begin position="1596"/>
        <end position="1672"/>
    </location>
</feature>
<dbReference type="PANTHER" id="PTHR43775:SF51">
    <property type="entry name" value="INACTIVE PHENOLPHTHIOCEROL SYNTHESIS POLYKETIDE SYNTHASE TYPE I PKS1-RELATED"/>
    <property type="match status" value="1"/>
</dbReference>
<dbReference type="Pfam" id="PF16197">
    <property type="entry name" value="KAsynt_C_assoc"/>
    <property type="match status" value="1"/>
</dbReference>
<evidence type="ECO:0000259" key="8">
    <source>
        <dbReference type="PROSITE" id="PS52004"/>
    </source>
</evidence>
<evidence type="ECO:0000256" key="1">
    <source>
        <dbReference type="ARBA" id="ARBA00022450"/>
    </source>
</evidence>
<dbReference type="InterPro" id="IPR036736">
    <property type="entry name" value="ACP-like_sf"/>
</dbReference>
<dbReference type="InterPro" id="IPR001227">
    <property type="entry name" value="Ac_transferase_dom_sf"/>
</dbReference>
<dbReference type="InterPro" id="IPR032821">
    <property type="entry name" value="PKS_assoc"/>
</dbReference>
<dbReference type="SUPFAM" id="SSF47336">
    <property type="entry name" value="ACP-like"/>
    <property type="match status" value="2"/>
</dbReference>
<dbReference type="Pfam" id="PF00550">
    <property type="entry name" value="PP-binding"/>
    <property type="match status" value="2"/>
</dbReference>
<feature type="domain" description="Carrier" evidence="7">
    <location>
        <begin position="1704"/>
        <end position="1783"/>
    </location>
</feature>
<evidence type="ECO:0000313" key="10">
    <source>
        <dbReference type="EMBL" id="GAA3560374.1"/>
    </source>
</evidence>
<dbReference type="SUPFAM" id="SSF51735">
    <property type="entry name" value="NAD(P)-binding Rossmann-fold domains"/>
    <property type="match status" value="2"/>
</dbReference>
<evidence type="ECO:0000256" key="5">
    <source>
        <dbReference type="PROSITE-ProRule" id="PRU01363"/>
    </source>
</evidence>
<organism evidence="10 11">
    <name type="scientific">Nonomuraea rosea</name>
    <dbReference type="NCBI Taxonomy" id="638574"/>
    <lineage>
        <taxon>Bacteria</taxon>
        <taxon>Bacillati</taxon>
        <taxon>Actinomycetota</taxon>
        <taxon>Actinomycetes</taxon>
        <taxon>Streptosporangiales</taxon>
        <taxon>Streptosporangiaceae</taxon>
        <taxon>Nonomuraea</taxon>
    </lineage>
</organism>
<dbReference type="InterPro" id="IPR016039">
    <property type="entry name" value="Thiolase-like"/>
</dbReference>
<dbReference type="Pfam" id="PF00109">
    <property type="entry name" value="ketoacyl-synt"/>
    <property type="match status" value="2"/>
</dbReference>